<evidence type="ECO:0000313" key="1">
    <source>
        <dbReference type="EMBL" id="KAG0580778.1"/>
    </source>
</evidence>
<keyword evidence="2" id="KW-1185">Reference proteome</keyword>
<gene>
    <name evidence="1" type="ORF">KC19_4G198600</name>
</gene>
<name>A0A8T0IE78_CERPU</name>
<sequence length="108" mass="11943">MNKFFNCRIALEARAVLRNCTTRPGGRHDHMGTYARVPTAAGHVTMALWRGYDSMVLLLCSAKDKLLERPNASAAMPAEKADSLLRRRLPCLHNESCNSTTEPCRGGL</sequence>
<dbReference type="Proteomes" id="UP000822688">
    <property type="component" value="Chromosome 4"/>
</dbReference>
<reference evidence="1" key="1">
    <citation type="submission" date="2020-06" db="EMBL/GenBank/DDBJ databases">
        <title>WGS assembly of Ceratodon purpureus strain R40.</title>
        <authorList>
            <person name="Carey S.B."/>
            <person name="Jenkins J."/>
            <person name="Shu S."/>
            <person name="Lovell J.T."/>
            <person name="Sreedasyam A."/>
            <person name="Maumus F."/>
            <person name="Tiley G.P."/>
            <person name="Fernandez-Pozo N."/>
            <person name="Barry K."/>
            <person name="Chen C."/>
            <person name="Wang M."/>
            <person name="Lipzen A."/>
            <person name="Daum C."/>
            <person name="Saski C.A."/>
            <person name="Payton A.C."/>
            <person name="Mcbreen J.C."/>
            <person name="Conrad R.E."/>
            <person name="Kollar L.M."/>
            <person name="Olsson S."/>
            <person name="Huttunen S."/>
            <person name="Landis J.B."/>
            <person name="Wickett N.J."/>
            <person name="Johnson M.G."/>
            <person name="Rensing S.A."/>
            <person name="Grimwood J."/>
            <person name="Schmutz J."/>
            <person name="Mcdaniel S.F."/>
        </authorList>
    </citation>
    <scope>NUCLEOTIDE SEQUENCE</scope>
    <source>
        <strain evidence="1">R40</strain>
    </source>
</reference>
<dbReference type="AlphaFoldDB" id="A0A8T0IE78"/>
<proteinExistence type="predicted"/>
<organism evidence="1 2">
    <name type="scientific">Ceratodon purpureus</name>
    <name type="common">Fire moss</name>
    <name type="synonym">Dicranum purpureum</name>
    <dbReference type="NCBI Taxonomy" id="3225"/>
    <lineage>
        <taxon>Eukaryota</taxon>
        <taxon>Viridiplantae</taxon>
        <taxon>Streptophyta</taxon>
        <taxon>Embryophyta</taxon>
        <taxon>Bryophyta</taxon>
        <taxon>Bryophytina</taxon>
        <taxon>Bryopsida</taxon>
        <taxon>Dicranidae</taxon>
        <taxon>Pseudoditrichales</taxon>
        <taxon>Ditrichaceae</taxon>
        <taxon>Ceratodon</taxon>
    </lineage>
</organism>
<accession>A0A8T0IE78</accession>
<dbReference type="EMBL" id="CM026424">
    <property type="protein sequence ID" value="KAG0580778.1"/>
    <property type="molecule type" value="Genomic_DNA"/>
</dbReference>
<evidence type="ECO:0000313" key="2">
    <source>
        <dbReference type="Proteomes" id="UP000822688"/>
    </source>
</evidence>
<protein>
    <submittedName>
        <fullName evidence="1">Uncharacterized protein</fullName>
    </submittedName>
</protein>
<comment type="caution">
    <text evidence="1">The sequence shown here is derived from an EMBL/GenBank/DDBJ whole genome shotgun (WGS) entry which is preliminary data.</text>
</comment>